<dbReference type="AlphaFoldDB" id="A0A183BPU9"/>
<organism evidence="1 2">
    <name type="scientific">Globodera pallida</name>
    <name type="common">Potato cyst nematode worm</name>
    <name type="synonym">Heterodera pallida</name>
    <dbReference type="NCBI Taxonomy" id="36090"/>
    <lineage>
        <taxon>Eukaryota</taxon>
        <taxon>Metazoa</taxon>
        <taxon>Ecdysozoa</taxon>
        <taxon>Nematoda</taxon>
        <taxon>Chromadorea</taxon>
        <taxon>Rhabditida</taxon>
        <taxon>Tylenchina</taxon>
        <taxon>Tylenchomorpha</taxon>
        <taxon>Tylenchoidea</taxon>
        <taxon>Heteroderidae</taxon>
        <taxon>Heteroderinae</taxon>
        <taxon>Globodera</taxon>
    </lineage>
</organism>
<protein>
    <submittedName>
        <fullName evidence="2">DRBM domain-containing protein</fullName>
    </submittedName>
</protein>
<proteinExistence type="predicted"/>
<dbReference type="Proteomes" id="UP000050741">
    <property type="component" value="Unassembled WGS sequence"/>
</dbReference>
<reference evidence="2" key="2">
    <citation type="submission" date="2016-06" db="UniProtKB">
        <authorList>
            <consortium name="WormBaseParasite"/>
        </authorList>
    </citation>
    <scope>IDENTIFICATION</scope>
</reference>
<sequence length="71" mass="7706">MAHICQPIGRQTPRQIGAFPLKEYPVTQPPATTNNICLSAFLFGVTEGTDVDVGRAETVSLAQQLATQYGW</sequence>
<evidence type="ECO:0000313" key="2">
    <source>
        <dbReference type="WBParaSite" id="GPLIN_000263500"/>
    </source>
</evidence>
<accession>A0A183BPU9</accession>
<keyword evidence="1" id="KW-1185">Reference proteome</keyword>
<dbReference type="WBParaSite" id="GPLIN_000263500">
    <property type="protein sequence ID" value="GPLIN_000263500"/>
    <property type="gene ID" value="GPLIN_000263500"/>
</dbReference>
<reference evidence="1" key="1">
    <citation type="submission" date="2014-05" db="EMBL/GenBank/DDBJ databases">
        <title>The genome and life-stage specific transcriptomes of Globodera pallida elucidate key aspects of plant parasitism by a cyst nematode.</title>
        <authorList>
            <person name="Cotton J.A."/>
            <person name="Lilley C.J."/>
            <person name="Jones L.M."/>
            <person name="Kikuchi T."/>
            <person name="Reid A.J."/>
            <person name="Thorpe P."/>
            <person name="Tsai I.J."/>
            <person name="Beasley H."/>
            <person name="Blok V."/>
            <person name="Cock P.J.A."/>
            <person name="Van den Akker S.E."/>
            <person name="Holroyd N."/>
            <person name="Hunt M."/>
            <person name="Mantelin S."/>
            <person name="Naghra H."/>
            <person name="Pain A."/>
            <person name="Palomares-Rius J.E."/>
            <person name="Zarowiecki M."/>
            <person name="Berriman M."/>
            <person name="Jones J.T."/>
            <person name="Urwin P.E."/>
        </authorList>
    </citation>
    <scope>NUCLEOTIDE SEQUENCE [LARGE SCALE GENOMIC DNA]</scope>
    <source>
        <strain evidence="1">Lindley</strain>
    </source>
</reference>
<evidence type="ECO:0000313" key="1">
    <source>
        <dbReference type="Proteomes" id="UP000050741"/>
    </source>
</evidence>
<name>A0A183BPU9_GLOPA</name>